<comment type="caution">
    <text evidence="2">The sequence shown here is derived from an EMBL/GenBank/DDBJ whole genome shotgun (WGS) entry which is preliminary data.</text>
</comment>
<feature type="domain" description="Protein kinase" evidence="1">
    <location>
        <begin position="1"/>
        <end position="110"/>
    </location>
</feature>
<accession>A0ABN9A7M3</accession>
<dbReference type="EMBL" id="CATNWA010000002">
    <property type="protein sequence ID" value="CAI9531449.1"/>
    <property type="molecule type" value="Genomic_DNA"/>
</dbReference>
<gene>
    <name evidence="2" type="ORF">SPARVUS_LOCUS2500</name>
</gene>
<dbReference type="SUPFAM" id="SSF56112">
    <property type="entry name" value="Protein kinase-like (PK-like)"/>
    <property type="match status" value="1"/>
</dbReference>
<dbReference type="Pfam" id="PF07714">
    <property type="entry name" value="PK_Tyr_Ser-Thr"/>
    <property type="match status" value="1"/>
</dbReference>
<proteinExistence type="predicted"/>
<keyword evidence="3" id="KW-1185">Reference proteome</keyword>
<dbReference type="InterPro" id="IPR051286">
    <property type="entry name" value="JAK"/>
</dbReference>
<dbReference type="SMART" id="SM00219">
    <property type="entry name" value="TyrKc"/>
    <property type="match status" value="1"/>
</dbReference>
<feature type="non-terminal residue" evidence="2">
    <location>
        <position position="1"/>
    </location>
</feature>
<dbReference type="InterPro" id="IPR011009">
    <property type="entry name" value="Kinase-like_dom_sf"/>
</dbReference>
<dbReference type="Proteomes" id="UP001162483">
    <property type="component" value="Unassembled WGS sequence"/>
</dbReference>
<evidence type="ECO:0000259" key="1">
    <source>
        <dbReference type="PROSITE" id="PS50011"/>
    </source>
</evidence>
<dbReference type="InterPro" id="IPR000719">
    <property type="entry name" value="Prot_kinase_dom"/>
</dbReference>
<organism evidence="2 3">
    <name type="scientific">Staurois parvus</name>
    <dbReference type="NCBI Taxonomy" id="386267"/>
    <lineage>
        <taxon>Eukaryota</taxon>
        <taxon>Metazoa</taxon>
        <taxon>Chordata</taxon>
        <taxon>Craniata</taxon>
        <taxon>Vertebrata</taxon>
        <taxon>Euteleostomi</taxon>
        <taxon>Amphibia</taxon>
        <taxon>Batrachia</taxon>
        <taxon>Anura</taxon>
        <taxon>Neobatrachia</taxon>
        <taxon>Ranoidea</taxon>
        <taxon>Ranidae</taxon>
        <taxon>Staurois</taxon>
    </lineage>
</organism>
<dbReference type="PANTHER" id="PTHR45807">
    <property type="entry name" value="TYROSINE-PROTEIN KINASE HOPSCOTCH"/>
    <property type="match status" value="1"/>
</dbReference>
<dbReference type="InterPro" id="IPR020635">
    <property type="entry name" value="Tyr_kinase_cat_dom"/>
</dbReference>
<protein>
    <recommendedName>
        <fullName evidence="1">Protein kinase domain-containing protein</fullName>
    </recommendedName>
</protein>
<dbReference type="InterPro" id="IPR001245">
    <property type="entry name" value="Ser-Thr/Tyr_kinase_cat_dom"/>
</dbReference>
<sequence>GQSPIFWHAPESLADNIYSRESDVWSFGVLLYELFTYCERSCSPSAEYRRMMGPHNSQQTVCALVEMLRAEKRLPSPPNCPAQVHKMMLSCWSFVPSERPSFSVLEHQCEQLRKMIQSGAEYTTDYNLIPDRLNSA</sequence>
<name>A0ABN9A7M3_9NEOB</name>
<evidence type="ECO:0000313" key="2">
    <source>
        <dbReference type="EMBL" id="CAI9531449.1"/>
    </source>
</evidence>
<dbReference type="Gene3D" id="1.10.510.10">
    <property type="entry name" value="Transferase(Phosphotransferase) domain 1"/>
    <property type="match status" value="1"/>
</dbReference>
<evidence type="ECO:0000313" key="3">
    <source>
        <dbReference type="Proteomes" id="UP001162483"/>
    </source>
</evidence>
<dbReference type="PROSITE" id="PS50011">
    <property type="entry name" value="PROTEIN_KINASE_DOM"/>
    <property type="match status" value="1"/>
</dbReference>
<dbReference type="PANTHER" id="PTHR45807:SF3">
    <property type="entry name" value="TYROSINE-PROTEIN KINASE JAK3"/>
    <property type="match status" value="1"/>
</dbReference>
<reference evidence="2" key="1">
    <citation type="submission" date="2023-05" db="EMBL/GenBank/DDBJ databases">
        <authorList>
            <person name="Stuckert A."/>
        </authorList>
    </citation>
    <scope>NUCLEOTIDE SEQUENCE</scope>
</reference>